<dbReference type="SUPFAM" id="SSF110324">
    <property type="entry name" value="Ribosomal L27 protein-like"/>
    <property type="match status" value="1"/>
</dbReference>
<dbReference type="Gene3D" id="3.30.1370.10">
    <property type="entry name" value="K Homology domain, type 1"/>
    <property type="match status" value="1"/>
</dbReference>
<keyword evidence="13" id="KW-0378">Hydrolase</keyword>
<dbReference type="InterPro" id="IPR012340">
    <property type="entry name" value="NA-bd_OB-fold"/>
</dbReference>
<accession>A0A2Z6QTN1</accession>
<reference evidence="12 14" key="1">
    <citation type="submission" date="2017-11" db="EMBL/GenBank/DDBJ databases">
        <title>The genome of Rhizophagus clarus HR1 reveals common genetic basis of auxotrophy among arbuscular mycorrhizal fungi.</title>
        <authorList>
            <person name="Kobayashi Y."/>
        </authorList>
    </citation>
    <scope>NUCLEOTIDE SEQUENCE [LARGE SCALE GENOMIC DNA]</scope>
    <source>
        <strain evidence="12 14">HR1</strain>
    </source>
</reference>
<dbReference type="GO" id="GO:0004527">
    <property type="term" value="F:exonuclease activity"/>
    <property type="evidence" value="ECO:0007669"/>
    <property type="project" value="UniProtKB-KW"/>
</dbReference>
<evidence type="ECO:0000256" key="3">
    <source>
        <dbReference type="ARBA" id="ARBA00007841"/>
    </source>
</evidence>
<name>A0A2Z6QTN1_9GLOM</name>
<protein>
    <recommendedName>
        <fullName evidence="9">Ribosomal RNA-processing protein 40</fullName>
    </recommendedName>
</protein>
<keyword evidence="14" id="KW-1185">Reference proteome</keyword>
<dbReference type="OrthoDB" id="340500at2759"/>
<dbReference type="Pfam" id="PF18311">
    <property type="entry name" value="Rrp40_N"/>
    <property type="match status" value="1"/>
</dbReference>
<dbReference type="SUPFAM" id="SSF54791">
    <property type="entry name" value="Eukaryotic type KH-domain (KH-domain type I)"/>
    <property type="match status" value="1"/>
</dbReference>
<proteinExistence type="inferred from homology"/>
<evidence type="ECO:0000256" key="1">
    <source>
        <dbReference type="ARBA" id="ARBA00004496"/>
    </source>
</evidence>
<dbReference type="InterPro" id="IPR049469">
    <property type="entry name" value="RRP40_KH-I"/>
</dbReference>
<comment type="subcellular location">
    <subcellularLocation>
        <location evidence="1">Cytoplasm</location>
    </subcellularLocation>
    <subcellularLocation>
        <location evidence="2">Nucleus</location>
        <location evidence="2">Nucleolus</location>
    </subcellularLocation>
</comment>
<dbReference type="Proteomes" id="UP000615446">
    <property type="component" value="Unassembled WGS sequence"/>
</dbReference>
<dbReference type="EMBL" id="BLAL01000162">
    <property type="protein sequence ID" value="GES87085.1"/>
    <property type="molecule type" value="Genomic_DNA"/>
</dbReference>
<dbReference type="GO" id="GO:0005730">
    <property type="term" value="C:nucleolus"/>
    <property type="evidence" value="ECO:0007669"/>
    <property type="project" value="UniProtKB-SubCell"/>
</dbReference>
<dbReference type="InterPro" id="IPR036612">
    <property type="entry name" value="KH_dom_type_1_sf"/>
</dbReference>
<dbReference type="GO" id="GO:0034475">
    <property type="term" value="P:U4 snRNA 3'-end processing"/>
    <property type="evidence" value="ECO:0007669"/>
    <property type="project" value="TreeGrafter"/>
</dbReference>
<dbReference type="PANTHER" id="PTHR21321">
    <property type="entry name" value="PNAS-3 RELATED"/>
    <property type="match status" value="1"/>
</dbReference>
<evidence type="ECO:0000313" key="14">
    <source>
        <dbReference type="Proteomes" id="UP000247702"/>
    </source>
</evidence>
<dbReference type="InterPro" id="IPR026699">
    <property type="entry name" value="Exosome_RNA_bind1/RRP40/RRP4"/>
</dbReference>
<sequence length="243" mass="27412">MTSNEDKMEIDHEGTELDVVLPGDPINIARKDDLKLGPGLTLTQDSVICIKAGLLKHFNKKNKWYVESNQKRYIPAEGDPVIGIVTYKGGEYYRLDIGSAHQAILPILAFPNVNKKSRPILNIGSLVYARITLANKDMEPEVACCNPKTNKDEGFGELKNGFVIKCSLRYCRRIISQETEICSLLKKLGEKHEINLAIGMNGRIWIRLKSDDTRDTIYCYDVIKRAENLDNDDISELINSLND</sequence>
<dbReference type="GO" id="GO:0003723">
    <property type="term" value="F:RNA binding"/>
    <property type="evidence" value="ECO:0007669"/>
    <property type="project" value="UniProtKB-KW"/>
</dbReference>
<comment type="caution">
    <text evidence="12">The sequence shown here is derived from an EMBL/GenBank/DDBJ whole genome shotgun (WGS) entry which is preliminary data.</text>
</comment>
<dbReference type="GO" id="GO:0071035">
    <property type="term" value="P:nuclear polyadenylation-dependent rRNA catabolic process"/>
    <property type="evidence" value="ECO:0007669"/>
    <property type="project" value="TreeGrafter"/>
</dbReference>
<dbReference type="Gene3D" id="2.40.50.100">
    <property type="match status" value="1"/>
</dbReference>
<dbReference type="InterPro" id="IPR041054">
    <property type="entry name" value="Rrp40_N_euk"/>
</dbReference>
<reference evidence="13" key="2">
    <citation type="submission" date="2019-10" db="EMBL/GenBank/DDBJ databases">
        <title>Conservation and host-specific expression of non-tandemly repeated heterogenous ribosome RNA gene in arbuscular mycorrhizal fungi.</title>
        <authorList>
            <person name="Maeda T."/>
            <person name="Kobayashi Y."/>
            <person name="Nakagawa T."/>
            <person name="Ezawa T."/>
            <person name="Yamaguchi K."/>
            <person name="Bino T."/>
            <person name="Nishimoto Y."/>
            <person name="Shigenobu S."/>
            <person name="Kawaguchi M."/>
        </authorList>
    </citation>
    <scope>NUCLEOTIDE SEQUENCE</scope>
    <source>
        <strain evidence="13">HR1</strain>
    </source>
</reference>
<keyword evidence="4" id="KW-0963">Cytoplasm</keyword>
<dbReference type="EMBL" id="BEXD01001035">
    <property type="protein sequence ID" value="GBB91882.1"/>
    <property type="molecule type" value="Genomic_DNA"/>
</dbReference>
<evidence type="ECO:0000259" key="10">
    <source>
        <dbReference type="Pfam" id="PF15985"/>
    </source>
</evidence>
<evidence type="ECO:0000256" key="7">
    <source>
        <dbReference type="ARBA" id="ARBA00022884"/>
    </source>
</evidence>
<feature type="domain" description="K Homology" evidence="10">
    <location>
        <begin position="161"/>
        <end position="210"/>
    </location>
</feature>
<evidence type="ECO:0000256" key="5">
    <source>
        <dbReference type="ARBA" id="ARBA00022552"/>
    </source>
</evidence>
<dbReference type="PANTHER" id="PTHR21321:SF1">
    <property type="entry name" value="EXOSOME COMPLEX COMPONENT RRP40"/>
    <property type="match status" value="1"/>
</dbReference>
<comment type="similarity">
    <text evidence="3">Belongs to the RRP40 family.</text>
</comment>
<dbReference type="CDD" id="cd05790">
    <property type="entry name" value="S1_Rrp40"/>
    <property type="match status" value="1"/>
</dbReference>
<evidence type="ECO:0000313" key="13">
    <source>
        <dbReference type="EMBL" id="GES87085.1"/>
    </source>
</evidence>
<dbReference type="SUPFAM" id="SSF50249">
    <property type="entry name" value="Nucleic acid-binding proteins"/>
    <property type="match status" value="1"/>
</dbReference>
<dbReference type="GO" id="GO:0071051">
    <property type="term" value="P:poly(A)-dependent snoRNA 3'-end processing"/>
    <property type="evidence" value="ECO:0007669"/>
    <property type="project" value="TreeGrafter"/>
</dbReference>
<dbReference type="InterPro" id="IPR004088">
    <property type="entry name" value="KH_dom_type_1"/>
</dbReference>
<dbReference type="GO" id="GO:0000177">
    <property type="term" value="C:cytoplasmic exosome (RNase complex)"/>
    <property type="evidence" value="ECO:0007669"/>
    <property type="project" value="TreeGrafter"/>
</dbReference>
<keyword evidence="13" id="KW-0540">Nuclease</keyword>
<keyword evidence="6" id="KW-0271">Exosome</keyword>
<keyword evidence="13" id="KW-0269">Exonuclease</keyword>
<evidence type="ECO:0000256" key="9">
    <source>
        <dbReference type="ARBA" id="ARBA00030615"/>
    </source>
</evidence>
<dbReference type="GO" id="GO:0071034">
    <property type="term" value="P:CUT catabolic process"/>
    <property type="evidence" value="ECO:0007669"/>
    <property type="project" value="TreeGrafter"/>
</dbReference>
<dbReference type="Pfam" id="PF21262">
    <property type="entry name" value="RRP40_S1"/>
    <property type="match status" value="1"/>
</dbReference>
<dbReference type="FunFam" id="2.40.50.140:FF:000127">
    <property type="entry name" value="Exosome complex component RRP40"/>
    <property type="match status" value="1"/>
</dbReference>
<dbReference type="GO" id="GO:0071038">
    <property type="term" value="P:TRAMP-dependent tRNA surveillance pathway"/>
    <property type="evidence" value="ECO:0007669"/>
    <property type="project" value="TreeGrafter"/>
</dbReference>
<dbReference type="Gene3D" id="2.40.50.140">
    <property type="entry name" value="Nucleic acid-binding proteins"/>
    <property type="match status" value="1"/>
</dbReference>
<feature type="domain" description="Exosome complex exonuclease Rrp40 N-terminal" evidence="11">
    <location>
        <begin position="34"/>
        <end position="72"/>
    </location>
</feature>
<dbReference type="Pfam" id="PF15985">
    <property type="entry name" value="KH_6"/>
    <property type="match status" value="1"/>
</dbReference>
<gene>
    <name evidence="13" type="ORF">RCL2_001410800</name>
    <name evidence="12" type="ORF">RclHR1_01930024</name>
</gene>
<dbReference type="InterPro" id="IPR037319">
    <property type="entry name" value="Rrp40_S1"/>
</dbReference>
<evidence type="ECO:0000256" key="4">
    <source>
        <dbReference type="ARBA" id="ARBA00022490"/>
    </source>
</evidence>
<evidence type="ECO:0000259" key="11">
    <source>
        <dbReference type="Pfam" id="PF18311"/>
    </source>
</evidence>
<dbReference type="AlphaFoldDB" id="A0A2Z6QTN1"/>
<dbReference type="GO" id="GO:0000176">
    <property type="term" value="C:nuclear exosome (RNase complex)"/>
    <property type="evidence" value="ECO:0007669"/>
    <property type="project" value="TreeGrafter"/>
</dbReference>
<evidence type="ECO:0000313" key="12">
    <source>
        <dbReference type="EMBL" id="GBB91882.1"/>
    </source>
</evidence>
<evidence type="ECO:0000256" key="2">
    <source>
        <dbReference type="ARBA" id="ARBA00004604"/>
    </source>
</evidence>
<dbReference type="STRING" id="94130.A0A2Z6QTN1"/>
<dbReference type="Proteomes" id="UP000247702">
    <property type="component" value="Unassembled WGS sequence"/>
</dbReference>
<keyword evidence="7" id="KW-0694">RNA-binding</keyword>
<evidence type="ECO:0000256" key="8">
    <source>
        <dbReference type="ARBA" id="ARBA00023242"/>
    </source>
</evidence>
<evidence type="ECO:0000256" key="6">
    <source>
        <dbReference type="ARBA" id="ARBA00022835"/>
    </source>
</evidence>
<dbReference type="CDD" id="cd22526">
    <property type="entry name" value="KH-I_Rrp40"/>
    <property type="match status" value="1"/>
</dbReference>
<keyword evidence="8" id="KW-0539">Nucleus</keyword>
<dbReference type="GO" id="GO:0000467">
    <property type="term" value="P:exonucleolytic trimming to generate mature 3'-end of 5.8S rRNA from tricistronic rRNA transcript (SSU-rRNA, 5.8S rRNA, LSU-rRNA)"/>
    <property type="evidence" value="ECO:0007669"/>
    <property type="project" value="TreeGrafter"/>
</dbReference>
<organism evidence="12 14">
    <name type="scientific">Rhizophagus clarus</name>
    <dbReference type="NCBI Taxonomy" id="94130"/>
    <lineage>
        <taxon>Eukaryota</taxon>
        <taxon>Fungi</taxon>
        <taxon>Fungi incertae sedis</taxon>
        <taxon>Mucoromycota</taxon>
        <taxon>Glomeromycotina</taxon>
        <taxon>Glomeromycetes</taxon>
        <taxon>Glomerales</taxon>
        <taxon>Glomeraceae</taxon>
        <taxon>Rhizophagus</taxon>
    </lineage>
</organism>
<keyword evidence="5" id="KW-0698">rRNA processing</keyword>